<feature type="region of interest" description="Disordered" evidence="1">
    <location>
        <begin position="188"/>
        <end position="212"/>
    </location>
</feature>
<organism evidence="3 4">
    <name type="scientific">Meloidogyne enterolobii</name>
    <name type="common">Root-knot nematode worm</name>
    <name type="synonym">Meloidogyne mayaguensis</name>
    <dbReference type="NCBI Taxonomy" id="390850"/>
    <lineage>
        <taxon>Eukaryota</taxon>
        <taxon>Metazoa</taxon>
        <taxon>Ecdysozoa</taxon>
        <taxon>Nematoda</taxon>
        <taxon>Chromadorea</taxon>
        <taxon>Rhabditida</taxon>
        <taxon>Tylenchina</taxon>
        <taxon>Tylenchomorpha</taxon>
        <taxon>Tylenchoidea</taxon>
        <taxon>Meloidogynidae</taxon>
        <taxon>Meloidogyninae</taxon>
        <taxon>Meloidogyne</taxon>
    </lineage>
</organism>
<comment type="caution">
    <text evidence="3">The sequence shown here is derived from an EMBL/GenBank/DDBJ whole genome shotgun (WGS) entry which is preliminary data.</text>
</comment>
<reference evidence="3 4" key="1">
    <citation type="submission" date="2020-08" db="EMBL/GenBank/DDBJ databases">
        <authorList>
            <person name="Koutsovoulos G."/>
            <person name="Danchin GJ E."/>
        </authorList>
    </citation>
    <scope>NUCLEOTIDE SEQUENCE [LARGE SCALE GENOMIC DNA]</scope>
</reference>
<dbReference type="AlphaFoldDB" id="A0A6V7VTC8"/>
<evidence type="ECO:0000313" key="4">
    <source>
        <dbReference type="Proteomes" id="UP000580250"/>
    </source>
</evidence>
<proteinExistence type="predicted"/>
<accession>A0A6V7VTC8</accession>
<evidence type="ECO:0000256" key="1">
    <source>
        <dbReference type="SAM" id="MobiDB-lite"/>
    </source>
</evidence>
<feature type="chain" id="PRO_5028107643" evidence="2">
    <location>
        <begin position="17"/>
        <end position="212"/>
    </location>
</feature>
<dbReference type="OrthoDB" id="5842817at2759"/>
<keyword evidence="2" id="KW-0732">Signal</keyword>
<protein>
    <submittedName>
        <fullName evidence="3">Uncharacterized protein</fullName>
    </submittedName>
</protein>
<feature type="compositionally biased region" description="Basic and acidic residues" evidence="1">
    <location>
        <begin position="75"/>
        <end position="88"/>
    </location>
</feature>
<feature type="signal peptide" evidence="2">
    <location>
        <begin position="1"/>
        <end position="16"/>
    </location>
</feature>
<feature type="region of interest" description="Disordered" evidence="1">
    <location>
        <begin position="69"/>
        <end position="118"/>
    </location>
</feature>
<feature type="compositionally biased region" description="Low complexity" evidence="1">
    <location>
        <begin position="109"/>
        <end position="118"/>
    </location>
</feature>
<name>A0A6V7VTC8_MELEN</name>
<dbReference type="EMBL" id="CAJEWN010000314">
    <property type="protein sequence ID" value="CAD2178197.1"/>
    <property type="molecule type" value="Genomic_DNA"/>
</dbReference>
<feature type="compositionally biased region" description="Low complexity" evidence="1">
    <location>
        <begin position="188"/>
        <end position="197"/>
    </location>
</feature>
<sequence>MHFAFIFILFIHFVGAIEVPPGLRPAKAVDDPEKPIVPKLEEQQEGRQNNMNKLERFLIFVVQSAKESKNSQLENSEKDEEKKSKGNDNKPLIFQKKGKENKKKVNSSPTVQGTGTPVVQQVIRPNQEEQEGNKGQLSTKFPVRTIPPPAGKDYGVNTLLQTNLVDSKGRVLKGVSSVPILVPDVRNAKSSRASASRVESEAEKPVQIKFSG</sequence>
<dbReference type="Proteomes" id="UP000580250">
    <property type="component" value="Unassembled WGS sequence"/>
</dbReference>
<gene>
    <name evidence="3" type="ORF">MENT_LOCUS30123</name>
</gene>
<evidence type="ECO:0000313" key="3">
    <source>
        <dbReference type="EMBL" id="CAD2178197.1"/>
    </source>
</evidence>
<evidence type="ECO:0000256" key="2">
    <source>
        <dbReference type="SAM" id="SignalP"/>
    </source>
</evidence>